<evidence type="ECO:0000313" key="2">
    <source>
        <dbReference type="EMBL" id="SUS05834.1"/>
    </source>
</evidence>
<organism evidence="2">
    <name type="scientific">metagenome</name>
    <dbReference type="NCBI Taxonomy" id="256318"/>
    <lineage>
        <taxon>unclassified sequences</taxon>
        <taxon>metagenomes</taxon>
    </lineage>
</organism>
<proteinExistence type="predicted"/>
<sequence length="82" mass="8717">MPTPSPYAPFVSFLLKHLAVGTAGGLLLGVLLLAMDVAGLRTLILASPDRALFLVLLFFGLWITFGSLAMAVGIMQLGEERD</sequence>
<keyword evidence="1" id="KW-0472">Membrane</keyword>
<keyword evidence="1" id="KW-0812">Transmembrane</keyword>
<name>A0A380TE06_9ZZZZ</name>
<dbReference type="AlphaFoldDB" id="A0A380TE06"/>
<gene>
    <name evidence="2" type="ORF">DF3PB_2160001</name>
</gene>
<protein>
    <submittedName>
        <fullName evidence="2">Uncharacterized protein</fullName>
    </submittedName>
</protein>
<keyword evidence="1" id="KW-1133">Transmembrane helix</keyword>
<reference evidence="2" key="1">
    <citation type="submission" date="2018-07" db="EMBL/GenBank/DDBJ databases">
        <authorList>
            <person name="Quirk P.G."/>
            <person name="Krulwich T.A."/>
        </authorList>
    </citation>
    <scope>NUCLEOTIDE SEQUENCE</scope>
</reference>
<feature type="transmembrane region" description="Helical" evidence="1">
    <location>
        <begin position="52"/>
        <end position="75"/>
    </location>
</feature>
<feature type="transmembrane region" description="Helical" evidence="1">
    <location>
        <begin position="20"/>
        <end position="40"/>
    </location>
</feature>
<dbReference type="EMBL" id="UIDG01000131">
    <property type="protein sequence ID" value="SUS05834.1"/>
    <property type="molecule type" value="Genomic_DNA"/>
</dbReference>
<evidence type="ECO:0000256" key="1">
    <source>
        <dbReference type="SAM" id="Phobius"/>
    </source>
</evidence>
<accession>A0A380TE06</accession>